<dbReference type="Gene3D" id="1.20.1250.20">
    <property type="entry name" value="MFS general substrate transporter like domains"/>
    <property type="match status" value="1"/>
</dbReference>
<keyword evidence="2" id="KW-0812">Transmembrane</keyword>
<evidence type="ECO:0000256" key="4">
    <source>
        <dbReference type="ARBA" id="ARBA00023136"/>
    </source>
</evidence>
<evidence type="ECO:0000313" key="6">
    <source>
        <dbReference type="EMBL" id="KAK2589725.1"/>
    </source>
</evidence>
<proteinExistence type="predicted"/>
<evidence type="ECO:0000313" key="7">
    <source>
        <dbReference type="Proteomes" id="UP001251528"/>
    </source>
</evidence>
<sequence>MLPFSRRGQKLDSLDQITLTASQNAVPSVSKRCQSDDVYCAQEWQEIAFPESSMTFETPADGLGTAHDITLDTLWFPRSSPLSDDTPQKIRRGLIAEKDLVFLDCCRQYPKAICWSLVLCLTVVMESYDKSLVAGFFAFPAFRRDYGQPTKGGYEIPSEWQIGLQNAAVGSEIIGLLAHGYLTYIFGYRKVMIGSLGWICVSTCPAFFAKNLTSLVVSLALS</sequence>
<organism evidence="6 7">
    <name type="scientific">Conoideocrella luteorostrata</name>
    <dbReference type="NCBI Taxonomy" id="1105319"/>
    <lineage>
        <taxon>Eukaryota</taxon>
        <taxon>Fungi</taxon>
        <taxon>Dikarya</taxon>
        <taxon>Ascomycota</taxon>
        <taxon>Pezizomycotina</taxon>
        <taxon>Sordariomycetes</taxon>
        <taxon>Hypocreomycetidae</taxon>
        <taxon>Hypocreales</taxon>
        <taxon>Clavicipitaceae</taxon>
        <taxon>Conoideocrella</taxon>
    </lineage>
</organism>
<dbReference type="InterPro" id="IPR036259">
    <property type="entry name" value="MFS_trans_sf"/>
</dbReference>
<accession>A0AAJ0FUP3</accession>
<dbReference type="Proteomes" id="UP001251528">
    <property type="component" value="Unassembled WGS sequence"/>
</dbReference>
<dbReference type="InterPro" id="IPR020846">
    <property type="entry name" value="MFS_dom"/>
</dbReference>
<feature type="non-terminal residue" evidence="6">
    <location>
        <position position="222"/>
    </location>
</feature>
<protein>
    <recommendedName>
        <fullName evidence="5">Major facilitator superfamily (MFS) profile domain-containing protein</fullName>
    </recommendedName>
</protein>
<dbReference type="AlphaFoldDB" id="A0AAJ0FUP3"/>
<name>A0AAJ0FUP3_9HYPO</name>
<dbReference type="Pfam" id="PF00083">
    <property type="entry name" value="Sugar_tr"/>
    <property type="match status" value="1"/>
</dbReference>
<dbReference type="SUPFAM" id="SSF103473">
    <property type="entry name" value="MFS general substrate transporter"/>
    <property type="match status" value="1"/>
</dbReference>
<comment type="caution">
    <text evidence="6">The sequence shown here is derived from an EMBL/GenBank/DDBJ whole genome shotgun (WGS) entry which is preliminary data.</text>
</comment>
<keyword evidence="7" id="KW-1185">Reference proteome</keyword>
<evidence type="ECO:0000256" key="3">
    <source>
        <dbReference type="ARBA" id="ARBA00022989"/>
    </source>
</evidence>
<dbReference type="GO" id="GO:0022857">
    <property type="term" value="F:transmembrane transporter activity"/>
    <property type="evidence" value="ECO:0007669"/>
    <property type="project" value="InterPro"/>
</dbReference>
<feature type="domain" description="Major facilitator superfamily (MFS) profile" evidence="5">
    <location>
        <begin position="115"/>
        <end position="222"/>
    </location>
</feature>
<keyword evidence="4" id="KW-0472">Membrane</keyword>
<dbReference type="GO" id="GO:0016020">
    <property type="term" value="C:membrane"/>
    <property type="evidence" value="ECO:0007669"/>
    <property type="project" value="UniProtKB-SubCell"/>
</dbReference>
<gene>
    <name evidence="6" type="ORF">QQS21_012598</name>
</gene>
<dbReference type="InterPro" id="IPR005828">
    <property type="entry name" value="MFS_sugar_transport-like"/>
</dbReference>
<dbReference type="EMBL" id="JASWJB010000570">
    <property type="protein sequence ID" value="KAK2589725.1"/>
    <property type="molecule type" value="Genomic_DNA"/>
</dbReference>
<comment type="subcellular location">
    <subcellularLocation>
        <location evidence="1">Membrane</location>
        <topology evidence="1">Multi-pass membrane protein</topology>
    </subcellularLocation>
</comment>
<evidence type="ECO:0000256" key="2">
    <source>
        <dbReference type="ARBA" id="ARBA00022692"/>
    </source>
</evidence>
<reference evidence="6" key="1">
    <citation type="submission" date="2023-06" db="EMBL/GenBank/DDBJ databases">
        <title>Conoideocrella luteorostrata (Hypocreales: Clavicipitaceae), a potential biocontrol fungus for elongate hemlock scale in United States Christmas tree production areas.</title>
        <authorList>
            <person name="Barrett H."/>
            <person name="Lovett B."/>
            <person name="Macias A.M."/>
            <person name="Stajich J.E."/>
            <person name="Kasson M.T."/>
        </authorList>
    </citation>
    <scope>NUCLEOTIDE SEQUENCE</scope>
    <source>
        <strain evidence="6">ARSEF 14590</strain>
    </source>
</reference>
<dbReference type="PROSITE" id="PS50850">
    <property type="entry name" value="MFS"/>
    <property type="match status" value="1"/>
</dbReference>
<evidence type="ECO:0000259" key="5">
    <source>
        <dbReference type="PROSITE" id="PS50850"/>
    </source>
</evidence>
<evidence type="ECO:0000256" key="1">
    <source>
        <dbReference type="ARBA" id="ARBA00004141"/>
    </source>
</evidence>
<keyword evidence="3" id="KW-1133">Transmembrane helix</keyword>